<protein>
    <submittedName>
        <fullName evidence="1">Uncharacterized protein</fullName>
    </submittedName>
</protein>
<gene>
    <name evidence="1" type="ORF">ST47_g7543</name>
</gene>
<evidence type="ECO:0000313" key="1">
    <source>
        <dbReference type="EMBL" id="KZM21306.1"/>
    </source>
</evidence>
<organism evidence="1 2">
    <name type="scientific">Didymella rabiei</name>
    <name type="common">Chickpea ascochyta blight fungus</name>
    <name type="synonym">Mycosphaerella rabiei</name>
    <dbReference type="NCBI Taxonomy" id="5454"/>
    <lineage>
        <taxon>Eukaryota</taxon>
        <taxon>Fungi</taxon>
        <taxon>Dikarya</taxon>
        <taxon>Ascomycota</taxon>
        <taxon>Pezizomycotina</taxon>
        <taxon>Dothideomycetes</taxon>
        <taxon>Pleosporomycetidae</taxon>
        <taxon>Pleosporales</taxon>
        <taxon>Pleosporineae</taxon>
        <taxon>Didymellaceae</taxon>
        <taxon>Ascochyta</taxon>
    </lineage>
</organism>
<reference evidence="1 2" key="1">
    <citation type="journal article" date="2016" name="Sci. Rep.">
        <title>Draft genome sequencing and secretome analysis of fungal phytopathogen Ascochyta rabiei provides insight into the necrotrophic effector repertoire.</title>
        <authorList>
            <person name="Verma S."/>
            <person name="Gazara R.K."/>
            <person name="Nizam S."/>
            <person name="Parween S."/>
            <person name="Chattopadhyay D."/>
            <person name="Verma P.K."/>
        </authorList>
    </citation>
    <scope>NUCLEOTIDE SEQUENCE [LARGE SCALE GENOMIC DNA]</scope>
    <source>
        <strain evidence="1 2">ArDII</strain>
    </source>
</reference>
<proteinExistence type="predicted"/>
<dbReference type="AlphaFoldDB" id="A0A163APD0"/>
<dbReference type="EMBL" id="JYNV01000249">
    <property type="protein sequence ID" value="KZM21306.1"/>
    <property type="molecule type" value="Genomic_DNA"/>
</dbReference>
<accession>A0A163APD0</accession>
<comment type="caution">
    <text evidence="1">The sequence shown here is derived from an EMBL/GenBank/DDBJ whole genome shotgun (WGS) entry which is preliminary data.</text>
</comment>
<name>A0A163APD0_DIDRA</name>
<evidence type="ECO:0000313" key="2">
    <source>
        <dbReference type="Proteomes" id="UP000076837"/>
    </source>
</evidence>
<sequence>METSDNLREIRTRISTIFDLASITSSVGMFKQPSIVTAVAHWKLQRHFLSTLFAVFHFAWTNRQLRSAIDAGDDST</sequence>
<dbReference type="Proteomes" id="UP000076837">
    <property type="component" value="Unassembled WGS sequence"/>
</dbReference>
<keyword evidence="2" id="KW-1185">Reference proteome</keyword>